<dbReference type="EMBL" id="JACHHT010000003">
    <property type="protein sequence ID" value="MBB6523088.1"/>
    <property type="molecule type" value="Genomic_DNA"/>
</dbReference>
<dbReference type="PANTHER" id="PTHR38772">
    <property type="match status" value="1"/>
</dbReference>
<dbReference type="GO" id="GO:0003690">
    <property type="term" value="F:double-stranded DNA binding"/>
    <property type="evidence" value="ECO:0007669"/>
    <property type="project" value="TreeGrafter"/>
</dbReference>
<organism evidence="4 5">
    <name type="scientific">Pseudoteredinibacter isoporae</name>
    <dbReference type="NCBI Taxonomy" id="570281"/>
    <lineage>
        <taxon>Bacteria</taxon>
        <taxon>Pseudomonadati</taxon>
        <taxon>Pseudomonadota</taxon>
        <taxon>Gammaproteobacteria</taxon>
        <taxon>Cellvibrionales</taxon>
        <taxon>Cellvibrionaceae</taxon>
        <taxon>Pseudoteredinibacter</taxon>
    </lineage>
</organism>
<dbReference type="FunCoup" id="A0A7X0JWN8">
    <property type="interactions" value="38"/>
</dbReference>
<protein>
    <submittedName>
        <fullName evidence="4">Nucleoid-associated protein</fullName>
    </submittedName>
</protein>
<evidence type="ECO:0000256" key="3">
    <source>
        <dbReference type="ARBA" id="ARBA00022490"/>
    </source>
</evidence>
<gene>
    <name evidence="4" type="ORF">HNR48_003390</name>
</gene>
<dbReference type="GO" id="GO:0043590">
    <property type="term" value="C:bacterial nucleoid"/>
    <property type="evidence" value="ECO:0007669"/>
    <property type="project" value="TreeGrafter"/>
</dbReference>
<dbReference type="Proteomes" id="UP000528457">
    <property type="component" value="Unassembled WGS sequence"/>
</dbReference>
<evidence type="ECO:0000313" key="4">
    <source>
        <dbReference type="EMBL" id="MBB6523088.1"/>
    </source>
</evidence>
<dbReference type="RefSeq" id="WP_166843842.1">
    <property type="nucleotide sequence ID" value="NZ_JAAONY010000003.1"/>
</dbReference>
<proteinExistence type="inferred from homology"/>
<accession>A0A7X0JWN8</accession>
<name>A0A7X0JWN8_9GAMM</name>
<comment type="similarity">
    <text evidence="2">Belongs to the YejK family.</text>
</comment>
<dbReference type="Pfam" id="PF04245">
    <property type="entry name" value="NA37"/>
    <property type="match status" value="1"/>
</dbReference>
<dbReference type="GO" id="GO:0003727">
    <property type="term" value="F:single-stranded RNA binding"/>
    <property type="evidence" value="ECO:0007669"/>
    <property type="project" value="TreeGrafter"/>
</dbReference>
<dbReference type="InParanoid" id="A0A7X0JWN8"/>
<evidence type="ECO:0000256" key="2">
    <source>
        <dbReference type="ARBA" id="ARBA00009035"/>
    </source>
</evidence>
<comment type="caution">
    <text evidence="4">The sequence shown here is derived from an EMBL/GenBank/DDBJ whole genome shotgun (WGS) entry which is preliminary data.</text>
</comment>
<sequence>MALSFFTASYMQHAAQANQFRCQTPNVELGTGGRPEYLLRELKQAFVGKAGKIHGNFSRELAEAPLKPWLQELQEEKMSFKSLGEKLWQHFETKLAGSSVDLDAHILLFVESLAECDFLHLFLLDHKEGLYLDTELQLSDSLYLDISKVIAGCRINITDALIADPDVQSDSPISLLRPRGDKELSDFFTEVVGMGDALDTKADTENFLDAVAEFTKDMDEDQAALCRSEVVDYCISQDKLGETVVFEELSNALAESKAVEDDASFANFVSDYQSQRDIAKTEELIPDRAKLRQFLRISGRSEQLSMSFNADCLGDSIVYDPSADSLTIKAIPNALKMRLLEHLNQGS</sequence>
<dbReference type="InterPro" id="IPR007358">
    <property type="entry name" value="Nucleoid_associated_NdpA"/>
</dbReference>
<keyword evidence="5" id="KW-1185">Reference proteome</keyword>
<reference evidence="4 5" key="1">
    <citation type="submission" date="2020-08" db="EMBL/GenBank/DDBJ databases">
        <title>Genomic Encyclopedia of Type Strains, Phase IV (KMG-IV): sequencing the most valuable type-strain genomes for metagenomic binning, comparative biology and taxonomic classification.</title>
        <authorList>
            <person name="Goeker M."/>
        </authorList>
    </citation>
    <scope>NUCLEOTIDE SEQUENCE [LARGE SCALE GENOMIC DNA]</scope>
    <source>
        <strain evidence="4 5">DSM 22368</strain>
    </source>
</reference>
<comment type="subcellular location">
    <subcellularLocation>
        <location evidence="1">Cytoplasm</location>
        <location evidence="1">Nucleoid</location>
    </subcellularLocation>
</comment>
<evidence type="ECO:0000256" key="1">
    <source>
        <dbReference type="ARBA" id="ARBA00004453"/>
    </source>
</evidence>
<keyword evidence="3" id="KW-0963">Cytoplasm</keyword>
<dbReference type="PANTHER" id="PTHR38772:SF1">
    <property type="entry name" value="NUCLEOID-ASSOCIATED PROTEIN YEJK"/>
    <property type="match status" value="1"/>
</dbReference>
<dbReference type="AlphaFoldDB" id="A0A7X0JWN8"/>
<evidence type="ECO:0000313" key="5">
    <source>
        <dbReference type="Proteomes" id="UP000528457"/>
    </source>
</evidence>